<feature type="chain" id="PRO_5035747750" description="ER membrane protein complex subunit 10" evidence="10">
    <location>
        <begin position="25"/>
        <end position="229"/>
    </location>
</feature>
<evidence type="ECO:0000256" key="6">
    <source>
        <dbReference type="ARBA" id="ARBA00022824"/>
    </source>
</evidence>
<name>A0A8S0YYW6_ARCPL</name>
<evidence type="ECO:0000256" key="9">
    <source>
        <dbReference type="SAM" id="Phobius"/>
    </source>
</evidence>
<dbReference type="PANTHER" id="PTHR21397:SF4">
    <property type="entry name" value="ER MEMBRANE PROTEIN COMPLEX SUBUNIT 10"/>
    <property type="match status" value="1"/>
</dbReference>
<evidence type="ECO:0000256" key="10">
    <source>
        <dbReference type="SAM" id="SignalP"/>
    </source>
</evidence>
<evidence type="ECO:0000256" key="1">
    <source>
        <dbReference type="ARBA" id="ARBA00004115"/>
    </source>
</evidence>
<evidence type="ECO:0000256" key="7">
    <source>
        <dbReference type="ARBA" id="ARBA00022989"/>
    </source>
</evidence>
<proteinExistence type="inferred from homology"/>
<evidence type="ECO:0000256" key="3">
    <source>
        <dbReference type="ARBA" id="ARBA00020105"/>
    </source>
</evidence>
<keyword evidence="12" id="KW-1185">Reference proteome</keyword>
<dbReference type="Pfam" id="PF21203">
    <property type="entry name" value="ECM10"/>
    <property type="match status" value="1"/>
</dbReference>
<evidence type="ECO:0000313" key="11">
    <source>
        <dbReference type="EMBL" id="CAB3224954.1"/>
    </source>
</evidence>
<comment type="similarity">
    <text evidence="2">Belongs to the EMC10 family.</text>
</comment>
<dbReference type="EMBL" id="CADEBC010000196">
    <property type="protein sequence ID" value="CAB3224954.1"/>
    <property type="molecule type" value="Genomic_DNA"/>
</dbReference>
<comment type="subcellular location">
    <subcellularLocation>
        <location evidence="1">Endoplasmic reticulum membrane</location>
        <topology evidence="1">Single-pass type I membrane protein</topology>
    </subcellularLocation>
</comment>
<protein>
    <recommendedName>
        <fullName evidence="3">ER membrane protein complex subunit 10</fullName>
    </recommendedName>
</protein>
<dbReference type="OrthoDB" id="1894652at2759"/>
<keyword evidence="6" id="KW-0256">Endoplasmic reticulum</keyword>
<keyword evidence="4 9" id="KW-0812">Transmembrane</keyword>
<dbReference type="CDD" id="cd22209">
    <property type="entry name" value="EMC10"/>
    <property type="match status" value="1"/>
</dbReference>
<gene>
    <name evidence="11" type="ORF">APLA_LOCUS2238</name>
</gene>
<sequence length="229" mass="25446">MQFQLAQSSIICLYLLGLFKYASCIDYDGWLNIKIEHSINCKSEKYCSRGNISLKSIRAGAGAIIDQEPLSKDHIKELKDLAEIDGFYTVRTVVTSGENSKGTEFLSSVKAGSFLANDFSDVINAWVLPNGAVIAVSFQVNNSSQLLQKQSNGHKINSSFYLRYVEQAPVPDTASYIQKLEREKEAREKGELKDNRSFLAKYWMYIVPIAIFVMISGAANPEPAAQGAR</sequence>
<evidence type="ECO:0000256" key="5">
    <source>
        <dbReference type="ARBA" id="ARBA00022729"/>
    </source>
</evidence>
<accession>A0A8S0YYW6</accession>
<comment type="caution">
    <text evidence="11">The sequence shown here is derived from an EMBL/GenBank/DDBJ whole genome shotgun (WGS) entry which is preliminary data.</text>
</comment>
<dbReference type="PANTHER" id="PTHR21397">
    <property type="entry name" value="CHROMATIN COMPLEXES SUBUNIT BAP18-RELATED"/>
    <property type="match status" value="1"/>
</dbReference>
<keyword evidence="7 9" id="KW-1133">Transmembrane helix</keyword>
<keyword evidence="8 9" id="KW-0472">Membrane</keyword>
<evidence type="ECO:0000256" key="8">
    <source>
        <dbReference type="ARBA" id="ARBA00023136"/>
    </source>
</evidence>
<evidence type="ECO:0000313" key="12">
    <source>
        <dbReference type="Proteomes" id="UP000494106"/>
    </source>
</evidence>
<dbReference type="AlphaFoldDB" id="A0A8S0YYW6"/>
<feature type="signal peptide" evidence="10">
    <location>
        <begin position="1"/>
        <end position="24"/>
    </location>
</feature>
<organism evidence="11 12">
    <name type="scientific">Arctia plantaginis</name>
    <name type="common">Wood tiger moth</name>
    <name type="synonym">Phalaena plantaginis</name>
    <dbReference type="NCBI Taxonomy" id="874455"/>
    <lineage>
        <taxon>Eukaryota</taxon>
        <taxon>Metazoa</taxon>
        <taxon>Ecdysozoa</taxon>
        <taxon>Arthropoda</taxon>
        <taxon>Hexapoda</taxon>
        <taxon>Insecta</taxon>
        <taxon>Pterygota</taxon>
        <taxon>Neoptera</taxon>
        <taxon>Endopterygota</taxon>
        <taxon>Lepidoptera</taxon>
        <taxon>Glossata</taxon>
        <taxon>Ditrysia</taxon>
        <taxon>Noctuoidea</taxon>
        <taxon>Erebidae</taxon>
        <taxon>Arctiinae</taxon>
        <taxon>Arctia</taxon>
    </lineage>
</organism>
<feature type="transmembrane region" description="Helical" evidence="9">
    <location>
        <begin position="202"/>
        <end position="219"/>
    </location>
</feature>
<keyword evidence="5 10" id="KW-0732">Signal</keyword>
<evidence type="ECO:0000256" key="4">
    <source>
        <dbReference type="ARBA" id="ARBA00022692"/>
    </source>
</evidence>
<reference evidence="11 12" key="1">
    <citation type="submission" date="2020-04" db="EMBL/GenBank/DDBJ databases">
        <authorList>
            <person name="Wallbank WR R."/>
            <person name="Pardo Diaz C."/>
            <person name="Kozak K."/>
            <person name="Martin S."/>
            <person name="Jiggins C."/>
            <person name="Moest M."/>
            <person name="Warren A I."/>
            <person name="Byers J.R.P. K."/>
            <person name="Montejo-Kovacevich G."/>
            <person name="Yen C E."/>
        </authorList>
    </citation>
    <scope>NUCLEOTIDE SEQUENCE [LARGE SCALE GENOMIC DNA]</scope>
</reference>
<dbReference type="GO" id="GO:0072546">
    <property type="term" value="C:EMC complex"/>
    <property type="evidence" value="ECO:0007669"/>
    <property type="project" value="TreeGrafter"/>
</dbReference>
<dbReference type="Proteomes" id="UP000494106">
    <property type="component" value="Unassembled WGS sequence"/>
</dbReference>
<evidence type="ECO:0000256" key="2">
    <source>
        <dbReference type="ARBA" id="ARBA00007695"/>
    </source>
</evidence>